<dbReference type="Pfam" id="PF03995">
    <property type="entry name" value="Inhibitor_I36"/>
    <property type="match status" value="1"/>
</dbReference>
<evidence type="ECO:0000313" key="5">
    <source>
        <dbReference type="Proteomes" id="UP001277761"/>
    </source>
</evidence>
<feature type="region of interest" description="Disordered" evidence="1">
    <location>
        <begin position="129"/>
        <end position="150"/>
    </location>
</feature>
<dbReference type="CDD" id="cd12797">
    <property type="entry name" value="M23_peptidase"/>
    <property type="match status" value="1"/>
</dbReference>
<gene>
    <name evidence="4" type="ORF">SK069_06470</name>
</gene>
<name>A0ABU4VHD1_9ACTN</name>
<dbReference type="EMBL" id="JAXAVX010000002">
    <property type="protein sequence ID" value="MDX8151227.1"/>
    <property type="molecule type" value="Genomic_DNA"/>
</dbReference>
<accession>A0ABU4VHD1</accession>
<dbReference type="InterPro" id="IPR016047">
    <property type="entry name" value="M23ase_b-sheet_dom"/>
</dbReference>
<feature type="signal peptide" evidence="2">
    <location>
        <begin position="1"/>
        <end position="21"/>
    </location>
</feature>
<sequence length="299" mass="31141">MHRKLALAGVAGALLGTSLIAAPASQAAARDGVCNAGEFCLYFNSNHKGSVSDFKTSISNYGDRQPTCYEFRGRGNGRGKCVKNEAASVWNRTSKPVTVFFNSGYQGASQRIPARGKVNLNATLKNQNASHRIGGGGGGTGGGGGGGSTTGKRKMTTVLYGGAGGTLTAGFDGYRNTPGRHEGIDFAKGFGVPVHALVAGEVTNVVIGATRSLSTIAIYNRKLNKTVIYLHTAPTIRKGATVKVGQKIATESNRAGGATHTHVEMRPGRQTNASKSVDDPKLDNPNPTTFWQGLGYIIG</sequence>
<feature type="domain" description="M23ase beta-sheet core" evidence="3">
    <location>
        <begin position="180"/>
        <end position="268"/>
    </location>
</feature>
<dbReference type="SUPFAM" id="SSF51261">
    <property type="entry name" value="Duplicated hybrid motif"/>
    <property type="match status" value="1"/>
</dbReference>
<evidence type="ECO:0000256" key="2">
    <source>
        <dbReference type="SAM" id="SignalP"/>
    </source>
</evidence>
<dbReference type="Pfam" id="PF01551">
    <property type="entry name" value="Peptidase_M23"/>
    <property type="match status" value="1"/>
</dbReference>
<evidence type="ECO:0000313" key="4">
    <source>
        <dbReference type="EMBL" id="MDX8151227.1"/>
    </source>
</evidence>
<dbReference type="Proteomes" id="UP001277761">
    <property type="component" value="Unassembled WGS sequence"/>
</dbReference>
<comment type="caution">
    <text evidence="4">The sequence shown here is derived from an EMBL/GenBank/DDBJ whole genome shotgun (WGS) entry which is preliminary data.</text>
</comment>
<evidence type="ECO:0000259" key="3">
    <source>
        <dbReference type="Pfam" id="PF01551"/>
    </source>
</evidence>
<reference evidence="4 5" key="1">
    <citation type="submission" date="2023-11" db="EMBL/GenBank/DDBJ databases">
        <authorList>
            <person name="Xu M."/>
            <person name="Jiang T."/>
        </authorList>
    </citation>
    <scope>NUCLEOTIDE SEQUENCE [LARGE SCALE GENOMIC DNA]</scope>
    <source>
        <strain evidence="4 5">SD</strain>
    </source>
</reference>
<protein>
    <submittedName>
        <fullName evidence="4">Peptidase inhibitor family I36 protein</fullName>
    </submittedName>
</protein>
<proteinExistence type="predicted"/>
<dbReference type="InterPro" id="IPR011055">
    <property type="entry name" value="Dup_hybrid_motif"/>
</dbReference>
<feature type="region of interest" description="Disordered" evidence="1">
    <location>
        <begin position="254"/>
        <end position="284"/>
    </location>
</feature>
<keyword evidence="2" id="KW-0732">Signal</keyword>
<feature type="compositionally biased region" description="Gly residues" evidence="1">
    <location>
        <begin position="133"/>
        <end position="149"/>
    </location>
</feature>
<dbReference type="RefSeq" id="WP_319953377.1">
    <property type="nucleotide sequence ID" value="NZ_JAXAVX010000002.1"/>
</dbReference>
<evidence type="ECO:0000256" key="1">
    <source>
        <dbReference type="SAM" id="MobiDB-lite"/>
    </source>
</evidence>
<dbReference type="Gene3D" id="2.70.70.10">
    <property type="entry name" value="Glucose Permease (Domain IIA)"/>
    <property type="match status" value="1"/>
</dbReference>
<feature type="chain" id="PRO_5045136227" evidence="2">
    <location>
        <begin position="22"/>
        <end position="299"/>
    </location>
</feature>
<keyword evidence="5" id="KW-1185">Reference proteome</keyword>
<organism evidence="4 5">
    <name type="scientific">Patulibacter brassicae</name>
    <dbReference type="NCBI Taxonomy" id="1705717"/>
    <lineage>
        <taxon>Bacteria</taxon>
        <taxon>Bacillati</taxon>
        <taxon>Actinomycetota</taxon>
        <taxon>Thermoleophilia</taxon>
        <taxon>Solirubrobacterales</taxon>
        <taxon>Patulibacteraceae</taxon>
        <taxon>Patulibacter</taxon>
    </lineage>
</organism>